<dbReference type="Proteomes" id="UP001420932">
    <property type="component" value="Unassembled WGS sequence"/>
</dbReference>
<evidence type="ECO:0000256" key="2">
    <source>
        <dbReference type="SAM" id="MobiDB-lite"/>
    </source>
</evidence>
<reference evidence="3 4" key="1">
    <citation type="submission" date="2024-01" db="EMBL/GenBank/DDBJ databases">
        <title>Genome assemblies of Stephania.</title>
        <authorList>
            <person name="Yang L."/>
        </authorList>
    </citation>
    <scope>NUCLEOTIDE SEQUENCE [LARGE SCALE GENOMIC DNA]</scope>
    <source>
        <strain evidence="3">YNDBR</strain>
        <tissue evidence="3">Leaf</tissue>
    </source>
</reference>
<proteinExistence type="inferred from homology"/>
<keyword evidence="4" id="KW-1185">Reference proteome</keyword>
<comment type="caution">
    <text evidence="3">The sequence shown here is derived from an EMBL/GenBank/DDBJ whole genome shotgun (WGS) entry which is preliminary data.</text>
</comment>
<dbReference type="GO" id="GO:0003677">
    <property type="term" value="F:DNA binding"/>
    <property type="evidence" value="ECO:0007669"/>
    <property type="project" value="InterPro"/>
</dbReference>
<dbReference type="GO" id="GO:0046982">
    <property type="term" value="F:protein heterodimerization activity"/>
    <property type="evidence" value="ECO:0007669"/>
    <property type="project" value="InterPro"/>
</dbReference>
<dbReference type="AlphaFoldDB" id="A0AAP0EPP2"/>
<evidence type="ECO:0000313" key="4">
    <source>
        <dbReference type="Proteomes" id="UP001420932"/>
    </source>
</evidence>
<feature type="region of interest" description="Disordered" evidence="2">
    <location>
        <begin position="1"/>
        <end position="41"/>
    </location>
</feature>
<gene>
    <name evidence="3" type="ORF">Syun_027560</name>
</gene>
<dbReference type="Gene3D" id="1.10.20.10">
    <property type="entry name" value="Histone, subunit A"/>
    <property type="match status" value="1"/>
</dbReference>
<evidence type="ECO:0000256" key="1">
    <source>
        <dbReference type="ARBA" id="ARBA00010343"/>
    </source>
</evidence>
<protein>
    <submittedName>
        <fullName evidence="3">Uncharacterized protein</fullName>
    </submittedName>
</protein>
<dbReference type="InterPro" id="IPR009072">
    <property type="entry name" value="Histone-fold"/>
</dbReference>
<sequence length="64" mass="7110">MARTEQTARKFTSGKVPRKQLATNATKKSAPATRGVKKPHTLRFSIEDNNRVIMHIHGVPSEAI</sequence>
<dbReference type="GO" id="GO:0030527">
    <property type="term" value="F:structural constituent of chromatin"/>
    <property type="evidence" value="ECO:0007669"/>
    <property type="project" value="InterPro"/>
</dbReference>
<accession>A0AAP0EPP2</accession>
<dbReference type="PRINTS" id="PR00622">
    <property type="entry name" value="HISTONEH3"/>
</dbReference>
<dbReference type="GO" id="GO:0000786">
    <property type="term" value="C:nucleosome"/>
    <property type="evidence" value="ECO:0007669"/>
    <property type="project" value="InterPro"/>
</dbReference>
<evidence type="ECO:0000313" key="3">
    <source>
        <dbReference type="EMBL" id="KAK9092649.1"/>
    </source>
</evidence>
<name>A0AAP0EPP2_9MAGN</name>
<organism evidence="3 4">
    <name type="scientific">Stephania yunnanensis</name>
    <dbReference type="NCBI Taxonomy" id="152371"/>
    <lineage>
        <taxon>Eukaryota</taxon>
        <taxon>Viridiplantae</taxon>
        <taxon>Streptophyta</taxon>
        <taxon>Embryophyta</taxon>
        <taxon>Tracheophyta</taxon>
        <taxon>Spermatophyta</taxon>
        <taxon>Magnoliopsida</taxon>
        <taxon>Ranunculales</taxon>
        <taxon>Menispermaceae</taxon>
        <taxon>Menispermoideae</taxon>
        <taxon>Cissampelideae</taxon>
        <taxon>Stephania</taxon>
    </lineage>
</organism>
<comment type="similarity">
    <text evidence="1">Belongs to the histone H3 family.</text>
</comment>
<dbReference type="EMBL" id="JBBNAF010000012">
    <property type="protein sequence ID" value="KAK9092649.1"/>
    <property type="molecule type" value="Genomic_DNA"/>
</dbReference>
<dbReference type="SUPFAM" id="SSF47113">
    <property type="entry name" value="Histone-fold"/>
    <property type="match status" value="1"/>
</dbReference>
<dbReference type="InterPro" id="IPR000164">
    <property type="entry name" value="Histone_H3/CENP-A"/>
</dbReference>